<evidence type="ECO:0000256" key="2">
    <source>
        <dbReference type="ARBA" id="ARBA00022475"/>
    </source>
</evidence>
<evidence type="ECO:0000313" key="10">
    <source>
        <dbReference type="Proteomes" id="UP000030134"/>
    </source>
</evidence>
<dbReference type="GO" id="GO:0005886">
    <property type="term" value="C:plasma membrane"/>
    <property type="evidence" value="ECO:0007669"/>
    <property type="project" value="UniProtKB-SubCell"/>
</dbReference>
<comment type="caution">
    <text evidence="9">The sequence shown here is derived from an EMBL/GenBank/DDBJ whole genome shotgun (WGS) entry which is preliminary data.</text>
</comment>
<dbReference type="eggNOG" id="COG0811">
    <property type="taxonomic scope" value="Bacteria"/>
</dbReference>
<evidence type="ECO:0000256" key="3">
    <source>
        <dbReference type="ARBA" id="ARBA00022692"/>
    </source>
</evidence>
<dbReference type="RefSeq" id="WP_036882970.1">
    <property type="nucleotide sequence ID" value="NZ_JQZW01000002.1"/>
</dbReference>
<keyword evidence="10" id="KW-1185">Reference proteome</keyword>
<feature type="transmembrane region" description="Helical" evidence="7">
    <location>
        <begin position="144"/>
        <end position="165"/>
    </location>
</feature>
<evidence type="ECO:0000313" key="9">
    <source>
        <dbReference type="EMBL" id="KGN99061.1"/>
    </source>
</evidence>
<dbReference type="GO" id="GO:0017038">
    <property type="term" value="P:protein import"/>
    <property type="evidence" value="ECO:0007669"/>
    <property type="project" value="TreeGrafter"/>
</dbReference>
<evidence type="ECO:0000256" key="6">
    <source>
        <dbReference type="RuleBase" id="RU004057"/>
    </source>
</evidence>
<comment type="subcellular location">
    <subcellularLocation>
        <location evidence="1">Cell membrane</location>
        <topology evidence="1">Multi-pass membrane protein</topology>
    </subcellularLocation>
    <subcellularLocation>
        <location evidence="6">Membrane</location>
        <topology evidence="6">Multi-pass membrane protein</topology>
    </subcellularLocation>
</comment>
<evidence type="ECO:0000259" key="8">
    <source>
        <dbReference type="Pfam" id="PF01618"/>
    </source>
</evidence>
<keyword evidence="5 7" id="KW-0472">Membrane</keyword>
<dbReference type="AlphaFoldDB" id="A0A0A2G735"/>
<evidence type="ECO:0000256" key="7">
    <source>
        <dbReference type="SAM" id="Phobius"/>
    </source>
</evidence>
<dbReference type="Proteomes" id="UP000030134">
    <property type="component" value="Unassembled WGS sequence"/>
</dbReference>
<keyword evidence="6" id="KW-0653">Protein transport</keyword>
<gene>
    <name evidence="9" type="ORF">HQ36_00910</name>
</gene>
<name>A0A0A2G735_9PORP</name>
<dbReference type="Pfam" id="PF01618">
    <property type="entry name" value="MotA_ExbB"/>
    <property type="match status" value="1"/>
</dbReference>
<accession>A0A0A2G735</accession>
<dbReference type="STRING" id="266762.HQ36_00910"/>
<evidence type="ECO:0000256" key="4">
    <source>
        <dbReference type="ARBA" id="ARBA00022989"/>
    </source>
</evidence>
<dbReference type="EMBL" id="JQZW01000002">
    <property type="protein sequence ID" value="KGN99061.1"/>
    <property type="molecule type" value="Genomic_DNA"/>
</dbReference>
<dbReference type="OrthoDB" id="4045at2"/>
<sequence length="243" mass="26112">MKFFPLLQLNSIVADSTQDALTAVGTVTEAPVTLSVWDLALKGGWIMLVLGLLSLAAIYIFVKKFLEVRAALRSNSSFMERIKDYINTNRIDAAHNLCLSTDTPEARMIDKGLMRLGRPMADISVAVENAGNLEVGKLQTSMPLLATIAAGAPMIGFLGTVTGMVKAFFDMANAGTAIDISLLSGGIYEALVTTVGGLIVGIVALFAYNFLVARIDKTVNLLEARSIEFMDVLNELAEHTPQQ</sequence>
<protein>
    <submittedName>
        <fullName evidence="9">Biopolymer transporter ExbB</fullName>
    </submittedName>
</protein>
<feature type="transmembrane region" description="Helical" evidence="7">
    <location>
        <begin position="44"/>
        <end position="62"/>
    </location>
</feature>
<dbReference type="PANTHER" id="PTHR30625:SF17">
    <property type="entry name" value="TOLQ-RELATED"/>
    <property type="match status" value="1"/>
</dbReference>
<organism evidence="9 10">
    <name type="scientific">Porphyromonas gingivicanis</name>
    <dbReference type="NCBI Taxonomy" id="266762"/>
    <lineage>
        <taxon>Bacteria</taxon>
        <taxon>Pseudomonadati</taxon>
        <taxon>Bacteroidota</taxon>
        <taxon>Bacteroidia</taxon>
        <taxon>Bacteroidales</taxon>
        <taxon>Porphyromonadaceae</taxon>
        <taxon>Porphyromonas</taxon>
    </lineage>
</organism>
<keyword evidence="3 7" id="KW-0812">Transmembrane</keyword>
<proteinExistence type="inferred from homology"/>
<keyword evidence="6" id="KW-0813">Transport</keyword>
<dbReference type="InterPro" id="IPR050790">
    <property type="entry name" value="ExbB/TolQ_transport"/>
</dbReference>
<keyword evidence="4 7" id="KW-1133">Transmembrane helix</keyword>
<feature type="transmembrane region" description="Helical" evidence="7">
    <location>
        <begin position="185"/>
        <end position="208"/>
    </location>
</feature>
<comment type="similarity">
    <text evidence="6">Belongs to the exbB/tolQ family.</text>
</comment>
<reference evidence="9 10" key="1">
    <citation type="submission" date="2014-08" db="EMBL/GenBank/DDBJ databases">
        <title>Porphyromonas gingivicanis strain:COT-022_OH1391 Genome sequencing.</title>
        <authorList>
            <person name="Wallis C."/>
            <person name="Deusch O."/>
            <person name="O'Flynn C."/>
            <person name="Davis I."/>
            <person name="Jospin G."/>
            <person name="Darling A.E."/>
            <person name="Coil D.A."/>
            <person name="Alexiev A."/>
            <person name="Horsfall A."/>
            <person name="Kirkwood N."/>
            <person name="Harris S."/>
            <person name="Eisen J.A."/>
        </authorList>
    </citation>
    <scope>NUCLEOTIDE SEQUENCE [LARGE SCALE GENOMIC DNA]</scope>
    <source>
        <strain evidence="10">COT-022 OH1391</strain>
    </source>
</reference>
<dbReference type="InterPro" id="IPR002898">
    <property type="entry name" value="MotA_ExbB_proton_chnl"/>
</dbReference>
<evidence type="ECO:0000256" key="1">
    <source>
        <dbReference type="ARBA" id="ARBA00004651"/>
    </source>
</evidence>
<feature type="domain" description="MotA/TolQ/ExbB proton channel" evidence="8">
    <location>
        <begin position="102"/>
        <end position="223"/>
    </location>
</feature>
<keyword evidence="2" id="KW-1003">Cell membrane</keyword>
<dbReference type="PANTHER" id="PTHR30625">
    <property type="entry name" value="PROTEIN TOLQ"/>
    <property type="match status" value="1"/>
</dbReference>
<evidence type="ECO:0000256" key="5">
    <source>
        <dbReference type="ARBA" id="ARBA00023136"/>
    </source>
</evidence>